<proteinExistence type="predicted"/>
<name>A0AA39XR42_9PEZI</name>
<sequence length="133" mass="13559">MPLRGETGPWPSTGVLLSARRWIGSRRGLREGRVAATGGHIPISSASPSISLCSLLIAVCGAAAASSSSAVRLGLARCVSFPVPPLSISHALPMSLPCPQPLLVAHAPSPLPPLSKPQAPCCCRCSPPPQTIA</sequence>
<evidence type="ECO:0000313" key="1">
    <source>
        <dbReference type="EMBL" id="KAK0638673.1"/>
    </source>
</evidence>
<dbReference type="EMBL" id="JAULSV010000007">
    <property type="protein sequence ID" value="KAK0638673.1"/>
    <property type="molecule type" value="Genomic_DNA"/>
</dbReference>
<accession>A0AA39XR42</accession>
<keyword evidence="2" id="KW-1185">Reference proteome</keyword>
<evidence type="ECO:0000313" key="2">
    <source>
        <dbReference type="Proteomes" id="UP001174936"/>
    </source>
</evidence>
<dbReference type="Proteomes" id="UP001174936">
    <property type="component" value="Unassembled WGS sequence"/>
</dbReference>
<organism evidence="1 2">
    <name type="scientific">Cercophora newfieldiana</name>
    <dbReference type="NCBI Taxonomy" id="92897"/>
    <lineage>
        <taxon>Eukaryota</taxon>
        <taxon>Fungi</taxon>
        <taxon>Dikarya</taxon>
        <taxon>Ascomycota</taxon>
        <taxon>Pezizomycotina</taxon>
        <taxon>Sordariomycetes</taxon>
        <taxon>Sordariomycetidae</taxon>
        <taxon>Sordariales</taxon>
        <taxon>Lasiosphaeriaceae</taxon>
        <taxon>Cercophora</taxon>
    </lineage>
</organism>
<reference evidence="1" key="1">
    <citation type="submission" date="2023-06" db="EMBL/GenBank/DDBJ databases">
        <title>Genome-scale phylogeny and comparative genomics of the fungal order Sordariales.</title>
        <authorList>
            <consortium name="Lawrence Berkeley National Laboratory"/>
            <person name="Hensen N."/>
            <person name="Bonometti L."/>
            <person name="Westerberg I."/>
            <person name="Brannstrom I.O."/>
            <person name="Guillou S."/>
            <person name="Cros-Aarteil S."/>
            <person name="Calhoun S."/>
            <person name="Haridas S."/>
            <person name="Kuo A."/>
            <person name="Mondo S."/>
            <person name="Pangilinan J."/>
            <person name="Riley R."/>
            <person name="Labutti K."/>
            <person name="Andreopoulos B."/>
            <person name="Lipzen A."/>
            <person name="Chen C."/>
            <person name="Yanf M."/>
            <person name="Daum C."/>
            <person name="Ng V."/>
            <person name="Clum A."/>
            <person name="Steindorff A."/>
            <person name="Ohm R."/>
            <person name="Martin F."/>
            <person name="Silar P."/>
            <person name="Natvig D."/>
            <person name="Lalanne C."/>
            <person name="Gautier V."/>
            <person name="Ament-Velasquez S.L."/>
            <person name="Kruys A."/>
            <person name="Hutchinson M.I."/>
            <person name="Powell A.J."/>
            <person name="Barry K."/>
            <person name="Miller A.N."/>
            <person name="Grigoriev I.V."/>
            <person name="Debuchy R."/>
            <person name="Gladieux P."/>
            <person name="Thoren M.H."/>
            <person name="Johannesson H."/>
        </authorList>
    </citation>
    <scope>NUCLEOTIDE SEQUENCE</scope>
    <source>
        <strain evidence="1">SMH2532-1</strain>
    </source>
</reference>
<protein>
    <submittedName>
        <fullName evidence="1">Uncharacterized protein</fullName>
    </submittedName>
</protein>
<gene>
    <name evidence="1" type="ORF">B0T16DRAFT_421540</name>
</gene>
<dbReference type="AlphaFoldDB" id="A0AA39XR42"/>
<comment type="caution">
    <text evidence="1">The sequence shown here is derived from an EMBL/GenBank/DDBJ whole genome shotgun (WGS) entry which is preliminary data.</text>
</comment>